<reference evidence="3 4" key="1">
    <citation type="submission" date="2019-03" db="EMBL/GenBank/DDBJ databases">
        <title>Muricauda SCR12 sp.nov, a marine bacterium isolated from Pacific Ocean:the Okinawa trough.</title>
        <authorList>
            <person name="Liu L."/>
        </authorList>
    </citation>
    <scope>NUCLEOTIDE SEQUENCE [LARGE SCALE GENOMIC DNA]</scope>
    <source>
        <strain evidence="3 4">SCR12</strain>
    </source>
</reference>
<dbReference type="AlphaFoldDB" id="A0A4S8S1A5"/>
<feature type="transmembrane region" description="Helical" evidence="1">
    <location>
        <begin position="12"/>
        <end position="31"/>
    </location>
</feature>
<sequence>MRNRIVRGVAGSFILISLIFAIYVNINWLWFTAFVGANLLQSSLTKWCLLEDILKKFGVSDSDKSCC</sequence>
<gene>
    <name evidence="3" type="ORF">EZV76_01275</name>
</gene>
<dbReference type="InterPro" id="IPR021309">
    <property type="entry name" value="YgaP-like_TM"/>
</dbReference>
<evidence type="ECO:0000313" key="3">
    <source>
        <dbReference type="EMBL" id="THV60994.1"/>
    </source>
</evidence>
<dbReference type="OrthoDB" id="9799383at2"/>
<dbReference type="Pfam" id="PF11127">
    <property type="entry name" value="YgaP-like_TM"/>
    <property type="match status" value="1"/>
</dbReference>
<dbReference type="RefSeq" id="WP_136564786.1">
    <property type="nucleotide sequence ID" value="NZ_SNTZ01000001.1"/>
</dbReference>
<evidence type="ECO:0000259" key="2">
    <source>
        <dbReference type="Pfam" id="PF11127"/>
    </source>
</evidence>
<evidence type="ECO:0000313" key="4">
    <source>
        <dbReference type="Proteomes" id="UP000310406"/>
    </source>
</evidence>
<organism evidence="3 4">
    <name type="scientific">Flagellimonas alvinocaridis</name>
    <dbReference type="NCBI Taxonomy" id="2530200"/>
    <lineage>
        <taxon>Bacteria</taxon>
        <taxon>Pseudomonadati</taxon>
        <taxon>Bacteroidota</taxon>
        <taxon>Flavobacteriia</taxon>
        <taxon>Flavobacteriales</taxon>
        <taxon>Flavobacteriaceae</taxon>
        <taxon>Flagellimonas</taxon>
    </lineage>
</organism>
<evidence type="ECO:0000256" key="1">
    <source>
        <dbReference type="SAM" id="Phobius"/>
    </source>
</evidence>
<keyword evidence="4" id="KW-1185">Reference proteome</keyword>
<feature type="domain" description="Inner membrane protein YgaP-like transmembrane" evidence="2">
    <location>
        <begin position="3"/>
        <end position="55"/>
    </location>
</feature>
<comment type="caution">
    <text evidence="3">The sequence shown here is derived from an EMBL/GenBank/DDBJ whole genome shotgun (WGS) entry which is preliminary data.</text>
</comment>
<protein>
    <submittedName>
        <fullName evidence="3">DUF2892 domain-containing protein</fullName>
    </submittedName>
</protein>
<dbReference type="EMBL" id="SNTZ01000001">
    <property type="protein sequence ID" value="THV60994.1"/>
    <property type="molecule type" value="Genomic_DNA"/>
</dbReference>
<keyword evidence="1" id="KW-0472">Membrane</keyword>
<keyword evidence="1" id="KW-0812">Transmembrane</keyword>
<keyword evidence="1" id="KW-1133">Transmembrane helix</keyword>
<proteinExistence type="predicted"/>
<name>A0A4S8S1A5_9FLAO</name>
<dbReference type="Gene3D" id="6.10.140.1340">
    <property type="match status" value="1"/>
</dbReference>
<accession>A0A4S8S1A5</accession>
<dbReference type="Proteomes" id="UP000310406">
    <property type="component" value="Unassembled WGS sequence"/>
</dbReference>